<comment type="caution">
    <text evidence="2">The sequence shown here is derived from an EMBL/GenBank/DDBJ whole genome shotgun (WGS) entry which is preliminary data.</text>
</comment>
<protein>
    <submittedName>
        <fullName evidence="2">Alpha/beta hydrolase family protein</fullName>
    </submittedName>
</protein>
<gene>
    <name evidence="2" type="ORF">GALL_150030</name>
</gene>
<dbReference type="Pfam" id="PF12697">
    <property type="entry name" value="Abhydrolase_6"/>
    <property type="match status" value="1"/>
</dbReference>
<evidence type="ECO:0000259" key="1">
    <source>
        <dbReference type="Pfam" id="PF12697"/>
    </source>
</evidence>
<keyword evidence="2" id="KW-0378">Hydrolase</keyword>
<proteinExistence type="predicted"/>
<dbReference type="InterPro" id="IPR000073">
    <property type="entry name" value="AB_hydrolase_1"/>
</dbReference>
<dbReference type="SUPFAM" id="SSF53474">
    <property type="entry name" value="alpha/beta-Hydrolases"/>
    <property type="match status" value="1"/>
</dbReference>
<name>A0A1J5S482_9ZZZZ</name>
<evidence type="ECO:0000313" key="2">
    <source>
        <dbReference type="EMBL" id="OIR02795.1"/>
    </source>
</evidence>
<dbReference type="InterPro" id="IPR029058">
    <property type="entry name" value="AB_hydrolase_fold"/>
</dbReference>
<dbReference type="Gene3D" id="3.40.50.1820">
    <property type="entry name" value="alpha/beta hydrolase"/>
    <property type="match status" value="1"/>
</dbReference>
<organism evidence="2">
    <name type="scientific">mine drainage metagenome</name>
    <dbReference type="NCBI Taxonomy" id="410659"/>
    <lineage>
        <taxon>unclassified sequences</taxon>
        <taxon>metagenomes</taxon>
        <taxon>ecological metagenomes</taxon>
    </lineage>
</organism>
<feature type="domain" description="AB hydrolase-1" evidence="1">
    <location>
        <begin position="17"/>
        <end position="264"/>
    </location>
</feature>
<dbReference type="EMBL" id="MLJW01000071">
    <property type="protein sequence ID" value="OIR02795.1"/>
    <property type="molecule type" value="Genomic_DNA"/>
</dbReference>
<dbReference type="GO" id="GO:0016787">
    <property type="term" value="F:hydrolase activity"/>
    <property type="evidence" value="ECO:0007669"/>
    <property type="project" value="UniProtKB-KW"/>
</dbReference>
<sequence length="273" mass="29775">MKPLKFSQFGSDNGRMVVYFHGAPGAPEECRIFDLQGKHHGLTFICLDRFSVDSSINGEAYYKLLAAEISRIASGKQLDFVGFSIGAFIALQTSRYIANGVGSLHLVSAAAPLESGNYLEAMAGKQVFMLAKAAPVLFILLSYWQGLLAWLSPNAVFRLLFASAAGEDKALVADSEFRSDTTKVLKACFIGRVRGYARDIGLYVRPWETTLAEVSVNTHIWHGAEDNWSPPQMAEYFKSAIPGSTSTTILNGLSHYSCLHQAAPRICNLLGKA</sequence>
<dbReference type="AlphaFoldDB" id="A0A1J5S482"/>
<reference evidence="2" key="1">
    <citation type="submission" date="2016-10" db="EMBL/GenBank/DDBJ databases">
        <title>Sequence of Gallionella enrichment culture.</title>
        <authorList>
            <person name="Poehlein A."/>
            <person name="Muehling M."/>
            <person name="Daniel R."/>
        </authorList>
    </citation>
    <scope>NUCLEOTIDE SEQUENCE</scope>
</reference>
<accession>A0A1J5S482</accession>